<accession>A0ABN5IYJ9</accession>
<keyword evidence="3" id="KW-1185">Reference proteome</keyword>
<dbReference type="Proteomes" id="UP000240527">
    <property type="component" value="Chromosome"/>
</dbReference>
<keyword evidence="1" id="KW-0472">Membrane</keyword>
<dbReference type="EMBL" id="CP027850">
    <property type="protein sequence ID" value="AVQ03508.1"/>
    <property type="molecule type" value="Genomic_DNA"/>
</dbReference>
<organism evidence="2 3">
    <name type="scientific">Caulobacter segnis</name>
    <dbReference type="NCBI Taxonomy" id="88688"/>
    <lineage>
        <taxon>Bacteria</taxon>
        <taxon>Pseudomonadati</taxon>
        <taxon>Pseudomonadota</taxon>
        <taxon>Alphaproteobacteria</taxon>
        <taxon>Caulobacterales</taxon>
        <taxon>Caulobacteraceae</taxon>
        <taxon>Caulobacter</taxon>
    </lineage>
</organism>
<proteinExistence type="predicted"/>
<sequence length="56" mass="5579">MTHLIKAFAKDESGVAGIQYGLFVAVIAVITTVCVTGLGVVFSPGARVTGVGLGGE</sequence>
<evidence type="ECO:0000313" key="3">
    <source>
        <dbReference type="Proteomes" id="UP000240527"/>
    </source>
</evidence>
<name>A0ABN5IYJ9_9CAUL</name>
<feature type="transmembrane region" description="Helical" evidence="1">
    <location>
        <begin position="20"/>
        <end position="42"/>
    </location>
</feature>
<protein>
    <submittedName>
        <fullName evidence="2">Flp family type IVb pilin</fullName>
    </submittedName>
</protein>
<reference evidence="2 3" key="1">
    <citation type="journal article" date="2015" name="Biotechnol. Bioeng.">
        <title>Genome sequence and phenotypic characterization of Caulobacter segnis.</title>
        <authorList>
            <person name="Patel S."/>
            <person name="Fletcher B."/>
            <person name="Scott D.C."/>
            <person name="Ely B."/>
        </authorList>
    </citation>
    <scope>NUCLEOTIDE SEQUENCE [LARGE SCALE GENOMIC DNA]</scope>
    <source>
        <strain evidence="2 3">TK0059</strain>
    </source>
</reference>
<gene>
    <name evidence="2" type="ORF">B7G68_17645</name>
</gene>
<evidence type="ECO:0000256" key="1">
    <source>
        <dbReference type="SAM" id="Phobius"/>
    </source>
</evidence>
<keyword evidence="1" id="KW-0812">Transmembrane</keyword>
<evidence type="ECO:0000313" key="2">
    <source>
        <dbReference type="EMBL" id="AVQ03508.1"/>
    </source>
</evidence>
<keyword evidence="1" id="KW-1133">Transmembrane helix</keyword>
<dbReference type="RefSeq" id="WP_013080523.1">
    <property type="nucleotide sequence ID" value="NZ_CP027850.1"/>
</dbReference>